<dbReference type="Gene3D" id="3.40.30.10">
    <property type="entry name" value="Glutaredoxin"/>
    <property type="match status" value="1"/>
</dbReference>
<organism evidence="6 7">
    <name type="scientific">Lichenicoccus roseus</name>
    <dbReference type="NCBI Taxonomy" id="2683649"/>
    <lineage>
        <taxon>Bacteria</taxon>
        <taxon>Pseudomonadati</taxon>
        <taxon>Pseudomonadota</taxon>
        <taxon>Alphaproteobacteria</taxon>
        <taxon>Acetobacterales</taxon>
        <taxon>Acetobacteraceae</taxon>
        <taxon>Lichenicoccus</taxon>
    </lineage>
</organism>
<evidence type="ECO:0000313" key="7">
    <source>
        <dbReference type="Proteomes" id="UP000305654"/>
    </source>
</evidence>
<dbReference type="InterPro" id="IPR003782">
    <property type="entry name" value="SCO1/SenC"/>
</dbReference>
<dbReference type="EMBL" id="VCDI01000004">
    <property type="protein sequence ID" value="TLU71957.1"/>
    <property type="molecule type" value="Genomic_DNA"/>
</dbReference>
<dbReference type="InterPro" id="IPR013766">
    <property type="entry name" value="Thioredoxin_domain"/>
</dbReference>
<name>A0A5R9J627_9PROT</name>
<dbReference type="Proteomes" id="UP000305654">
    <property type="component" value="Unassembled WGS sequence"/>
</dbReference>
<evidence type="ECO:0000256" key="4">
    <source>
        <dbReference type="PIRSR" id="PIRSR603782-2"/>
    </source>
</evidence>
<dbReference type="AlphaFoldDB" id="A0A5R9J627"/>
<evidence type="ECO:0000256" key="1">
    <source>
        <dbReference type="ARBA" id="ARBA00010996"/>
    </source>
</evidence>
<proteinExistence type="inferred from homology"/>
<feature type="binding site" evidence="3">
    <location>
        <position position="79"/>
    </location>
    <ligand>
        <name>Cu cation</name>
        <dbReference type="ChEBI" id="CHEBI:23378"/>
    </ligand>
</feature>
<protein>
    <submittedName>
        <fullName evidence="6">SCO family protein</fullName>
    </submittedName>
</protein>
<dbReference type="RefSeq" id="WP_138326364.1">
    <property type="nucleotide sequence ID" value="NZ_VCDI01000004.1"/>
</dbReference>
<evidence type="ECO:0000256" key="2">
    <source>
        <dbReference type="ARBA" id="ARBA00023008"/>
    </source>
</evidence>
<dbReference type="PROSITE" id="PS51352">
    <property type="entry name" value="THIOREDOXIN_2"/>
    <property type="match status" value="1"/>
</dbReference>
<dbReference type="SUPFAM" id="SSF52833">
    <property type="entry name" value="Thioredoxin-like"/>
    <property type="match status" value="1"/>
</dbReference>
<feature type="binding site" evidence="3">
    <location>
        <position position="83"/>
    </location>
    <ligand>
        <name>Cu cation</name>
        <dbReference type="ChEBI" id="CHEBI:23378"/>
    </ligand>
</feature>
<dbReference type="InterPro" id="IPR036249">
    <property type="entry name" value="Thioredoxin-like_sf"/>
</dbReference>
<feature type="domain" description="Thioredoxin" evidence="5">
    <location>
        <begin position="41"/>
        <end position="202"/>
    </location>
</feature>
<dbReference type="PANTHER" id="PTHR12151">
    <property type="entry name" value="ELECTRON TRANSPORT PROTIN SCO1/SENC FAMILY MEMBER"/>
    <property type="match status" value="1"/>
</dbReference>
<dbReference type="Pfam" id="PF02630">
    <property type="entry name" value="SCO1-SenC"/>
    <property type="match status" value="1"/>
</dbReference>
<dbReference type="FunFam" id="3.40.30.10:FF:000013">
    <property type="entry name" value="Blast:Protein SCO1 homolog, mitochondrial"/>
    <property type="match status" value="1"/>
</dbReference>
<evidence type="ECO:0000259" key="5">
    <source>
        <dbReference type="PROSITE" id="PS51352"/>
    </source>
</evidence>
<dbReference type="PANTHER" id="PTHR12151:SF25">
    <property type="entry name" value="LINALOOL DEHYDRATASE_ISOMERASE DOMAIN-CONTAINING PROTEIN"/>
    <property type="match status" value="1"/>
</dbReference>
<feature type="binding site" evidence="3">
    <location>
        <position position="167"/>
    </location>
    <ligand>
        <name>Cu cation</name>
        <dbReference type="ChEBI" id="CHEBI:23378"/>
    </ligand>
</feature>
<dbReference type="CDD" id="cd02968">
    <property type="entry name" value="SCO"/>
    <property type="match status" value="1"/>
</dbReference>
<accession>A0A5R9J627</accession>
<evidence type="ECO:0000256" key="3">
    <source>
        <dbReference type="PIRSR" id="PIRSR603782-1"/>
    </source>
</evidence>
<keyword evidence="4" id="KW-1015">Disulfide bond</keyword>
<dbReference type="GO" id="GO:0046872">
    <property type="term" value="F:metal ion binding"/>
    <property type="evidence" value="ECO:0007669"/>
    <property type="project" value="UniProtKB-KW"/>
</dbReference>
<feature type="disulfide bond" description="Redox-active" evidence="4">
    <location>
        <begin position="79"/>
        <end position="83"/>
    </location>
</feature>
<gene>
    <name evidence="6" type="ORF">FE263_12505</name>
</gene>
<keyword evidence="2 3" id="KW-0186">Copper</keyword>
<comment type="similarity">
    <text evidence="1">Belongs to the SCO1/2 family.</text>
</comment>
<sequence length="202" mass="21413">MNRAAASLAGIGAALLLAMGGLALVDPSTILHPFGAPSGDSAPPALGGPFNLTAPDGRSVSDADFHGKWMLVYFGYTHCPDACPTALNNIANALDLMKAKRADIAPVFITVDPARDTPAAMGRYTGLFDRQIVGLTGTPAQIEAAEREYRVYAARHDEKTGGYSMDHSSILYVMDKTGRFREFIDGAASPQDIAARLRTLDS</sequence>
<evidence type="ECO:0000313" key="6">
    <source>
        <dbReference type="EMBL" id="TLU71957.1"/>
    </source>
</evidence>
<keyword evidence="7" id="KW-1185">Reference proteome</keyword>
<keyword evidence="3" id="KW-0479">Metal-binding</keyword>
<reference evidence="6 7" key="1">
    <citation type="submission" date="2019-05" db="EMBL/GenBank/DDBJ databases">
        <authorList>
            <person name="Pankratov T."/>
            <person name="Grouzdev D."/>
        </authorList>
    </citation>
    <scope>NUCLEOTIDE SEQUENCE [LARGE SCALE GENOMIC DNA]</scope>
    <source>
        <strain evidence="6 7">KEBCLARHB70R</strain>
    </source>
</reference>
<comment type="caution">
    <text evidence="6">The sequence shown here is derived from an EMBL/GenBank/DDBJ whole genome shotgun (WGS) entry which is preliminary data.</text>
</comment>
<dbReference type="OrthoDB" id="9790194at2"/>